<dbReference type="InterPro" id="IPR001734">
    <property type="entry name" value="Na/solute_symporter"/>
</dbReference>
<dbReference type="Pfam" id="PF00474">
    <property type="entry name" value="SSF"/>
    <property type="match status" value="1"/>
</dbReference>
<feature type="transmembrane region" description="Helical" evidence="8">
    <location>
        <begin position="236"/>
        <end position="253"/>
    </location>
</feature>
<dbReference type="PROSITE" id="PS50283">
    <property type="entry name" value="NA_SOLUT_SYMP_3"/>
    <property type="match status" value="1"/>
</dbReference>
<accession>A0A0P9CFL4</accession>
<dbReference type="InterPro" id="IPR038377">
    <property type="entry name" value="Na/Glc_symporter_sf"/>
</dbReference>
<evidence type="ECO:0000256" key="2">
    <source>
        <dbReference type="ARBA" id="ARBA00006434"/>
    </source>
</evidence>
<evidence type="ECO:0000256" key="1">
    <source>
        <dbReference type="ARBA" id="ARBA00004141"/>
    </source>
</evidence>
<comment type="similarity">
    <text evidence="2 7">Belongs to the sodium:solute symporter (SSF) (TC 2.A.21) family.</text>
</comment>
<evidence type="ECO:0000313" key="9">
    <source>
        <dbReference type="EMBL" id="KPV44582.1"/>
    </source>
</evidence>
<dbReference type="NCBIfam" id="NF046076">
    <property type="entry name" value="monocarbox_MctP"/>
    <property type="match status" value="1"/>
</dbReference>
<dbReference type="Gene3D" id="1.20.1730.10">
    <property type="entry name" value="Sodium/glucose cotransporter"/>
    <property type="match status" value="1"/>
</dbReference>
<dbReference type="OrthoDB" id="9810181at2"/>
<feature type="transmembrane region" description="Helical" evidence="8">
    <location>
        <begin position="274"/>
        <end position="298"/>
    </location>
</feature>
<evidence type="ECO:0000256" key="7">
    <source>
        <dbReference type="RuleBase" id="RU362091"/>
    </source>
</evidence>
<feature type="transmembrane region" description="Helical" evidence="8">
    <location>
        <begin position="459"/>
        <end position="483"/>
    </location>
</feature>
<evidence type="ECO:0000256" key="8">
    <source>
        <dbReference type="SAM" id="Phobius"/>
    </source>
</evidence>
<comment type="subcellular location">
    <subcellularLocation>
        <location evidence="1">Membrane</location>
        <topology evidence="1">Multi-pass membrane protein</topology>
    </subcellularLocation>
</comment>
<dbReference type="PANTHER" id="PTHR48086:SF8">
    <property type="entry name" value="MONOCARBOXYLIC ACID PERMEASE"/>
    <property type="match status" value="1"/>
</dbReference>
<dbReference type="PANTHER" id="PTHR48086">
    <property type="entry name" value="SODIUM/PROLINE SYMPORTER-RELATED"/>
    <property type="match status" value="1"/>
</dbReference>
<evidence type="ECO:0000256" key="4">
    <source>
        <dbReference type="ARBA" id="ARBA00022692"/>
    </source>
</evidence>
<feature type="transmembrane region" description="Helical" evidence="8">
    <location>
        <begin position="189"/>
        <end position="216"/>
    </location>
</feature>
<dbReference type="STRING" id="471514.AN477_06165"/>
<feature type="transmembrane region" description="Helical" evidence="8">
    <location>
        <begin position="122"/>
        <end position="139"/>
    </location>
</feature>
<dbReference type="RefSeq" id="WP_054968296.1">
    <property type="nucleotide sequence ID" value="NZ_LJCO01000030.1"/>
</dbReference>
<organism evidence="9 10">
    <name type="scientific">Alicyclobacillus ferrooxydans</name>
    <dbReference type="NCBI Taxonomy" id="471514"/>
    <lineage>
        <taxon>Bacteria</taxon>
        <taxon>Bacillati</taxon>
        <taxon>Bacillota</taxon>
        <taxon>Bacilli</taxon>
        <taxon>Bacillales</taxon>
        <taxon>Alicyclobacillaceae</taxon>
        <taxon>Alicyclobacillus</taxon>
    </lineage>
</organism>
<evidence type="ECO:0000313" key="10">
    <source>
        <dbReference type="Proteomes" id="UP000050482"/>
    </source>
</evidence>
<reference evidence="9 10" key="1">
    <citation type="submission" date="2015-09" db="EMBL/GenBank/DDBJ databases">
        <title>Draft genome sequence of Alicyclobacillus ferrooxydans DSM 22381.</title>
        <authorList>
            <person name="Hemp J."/>
        </authorList>
    </citation>
    <scope>NUCLEOTIDE SEQUENCE [LARGE SCALE GENOMIC DNA]</scope>
    <source>
        <strain evidence="9 10">TC-34</strain>
    </source>
</reference>
<evidence type="ECO:0000256" key="5">
    <source>
        <dbReference type="ARBA" id="ARBA00022989"/>
    </source>
</evidence>
<dbReference type="AlphaFoldDB" id="A0A0P9CFL4"/>
<gene>
    <name evidence="9" type="ORF">AN477_06165</name>
</gene>
<proteinExistence type="inferred from homology"/>
<evidence type="ECO:0000256" key="6">
    <source>
        <dbReference type="ARBA" id="ARBA00023136"/>
    </source>
</evidence>
<feature type="transmembrane region" description="Helical" evidence="8">
    <location>
        <begin position="392"/>
        <end position="415"/>
    </location>
</feature>
<dbReference type="GO" id="GO:0022857">
    <property type="term" value="F:transmembrane transporter activity"/>
    <property type="evidence" value="ECO:0007669"/>
    <property type="project" value="InterPro"/>
</dbReference>
<dbReference type="Proteomes" id="UP000050482">
    <property type="component" value="Unassembled WGS sequence"/>
</dbReference>
<feature type="transmembrane region" description="Helical" evidence="8">
    <location>
        <begin position="47"/>
        <end position="70"/>
    </location>
</feature>
<keyword evidence="3" id="KW-0813">Transport</keyword>
<feature type="transmembrane region" description="Helical" evidence="8">
    <location>
        <begin position="6"/>
        <end position="26"/>
    </location>
</feature>
<feature type="transmembrane region" description="Helical" evidence="8">
    <location>
        <begin position="76"/>
        <end position="95"/>
    </location>
</feature>
<dbReference type="InterPro" id="IPR050277">
    <property type="entry name" value="Sodium:Solute_Symporter"/>
</dbReference>
<dbReference type="PATRIC" id="fig|471514.4.peg.4208"/>
<feature type="transmembrane region" description="Helical" evidence="8">
    <location>
        <begin position="422"/>
        <end position="439"/>
    </location>
</feature>
<protein>
    <submittedName>
        <fullName evidence="9">Sodium:solute symporter</fullName>
    </submittedName>
</protein>
<sequence>MNWSALSVFIIFFLLVTVLGFVAAKWRQGDLNHIEEWGLAGRRFGTIVTWFLVGGDLYTAYTFIAVPALMYGAGALGFYAVPYTIVVYPIFFMILPRFWSVAKKHGYVTAADFVEGRFGSKSLALAIAVTGIVATMPYIALQLTGMQAVLAAMGLGGDWPLIIAFIILALYTYTSGLRAPAMIAVVKDLMIYITVIAAIIIIPVKLGGFGHIFTAAQAALATHKPPGAFVASPKLFMPYATLAFGSALALFLYPHAMTGVFSASSRKVVKRNMALLPAYSFALGIIALLGFMALAAGIHTKATSAAVPLLFLKEFPAWFAGFGFAAIAIGALVPAAIMSIAASNLFTRNIYRTYFKKNASNKHEASVAKFVSLVVKVGALVFILGFPQQYAIAMQQVGGILVLQTLPALIFGLYTRWFHRRALLIGWAVGIIYGIYMWGTTGYKSTTYALHLFGHVYAAYAAIWAVILNIIVTVVLSVIFNAIKVNQGEDRTHASDYHLEVEA</sequence>
<dbReference type="EMBL" id="LJCO01000030">
    <property type="protein sequence ID" value="KPV44582.1"/>
    <property type="molecule type" value="Genomic_DNA"/>
</dbReference>
<feature type="transmembrane region" description="Helical" evidence="8">
    <location>
        <begin position="159"/>
        <end position="177"/>
    </location>
</feature>
<keyword evidence="4 8" id="KW-0812">Transmembrane</keyword>
<comment type="caution">
    <text evidence="9">The sequence shown here is derived from an EMBL/GenBank/DDBJ whole genome shotgun (WGS) entry which is preliminary data.</text>
</comment>
<feature type="transmembrane region" description="Helical" evidence="8">
    <location>
        <begin position="367"/>
        <end position="386"/>
    </location>
</feature>
<keyword evidence="10" id="KW-1185">Reference proteome</keyword>
<keyword evidence="6 8" id="KW-0472">Membrane</keyword>
<feature type="transmembrane region" description="Helical" evidence="8">
    <location>
        <begin position="318"/>
        <end position="346"/>
    </location>
</feature>
<evidence type="ECO:0000256" key="3">
    <source>
        <dbReference type="ARBA" id="ARBA00022448"/>
    </source>
</evidence>
<dbReference type="CDD" id="cd10322">
    <property type="entry name" value="SLC5sbd"/>
    <property type="match status" value="1"/>
</dbReference>
<keyword evidence="5 8" id="KW-1133">Transmembrane helix</keyword>
<name>A0A0P9CFL4_9BACL</name>
<dbReference type="GO" id="GO:0005886">
    <property type="term" value="C:plasma membrane"/>
    <property type="evidence" value="ECO:0007669"/>
    <property type="project" value="TreeGrafter"/>
</dbReference>